<dbReference type="PANTHER" id="PTHR12560">
    <property type="entry name" value="LONGEVITY ASSURANCE FACTOR 1 LAG1"/>
    <property type="match status" value="1"/>
</dbReference>
<feature type="transmembrane region" description="Helical" evidence="5">
    <location>
        <begin position="114"/>
        <end position="134"/>
    </location>
</feature>
<keyword evidence="8" id="KW-1185">Reference proteome</keyword>
<keyword evidence="4 5" id="KW-0472">Membrane</keyword>
<dbReference type="Proteomes" id="UP000593579">
    <property type="component" value="Unassembled WGS sequence"/>
</dbReference>
<feature type="transmembrane region" description="Helical" evidence="5">
    <location>
        <begin position="14"/>
        <end position="34"/>
    </location>
</feature>
<organism evidence="7 8">
    <name type="scientific">Gossypium gossypioides</name>
    <name type="common">Mexican cotton</name>
    <name type="synonym">Selera gossypioides</name>
    <dbReference type="NCBI Taxonomy" id="34282"/>
    <lineage>
        <taxon>Eukaryota</taxon>
        <taxon>Viridiplantae</taxon>
        <taxon>Streptophyta</taxon>
        <taxon>Embryophyta</taxon>
        <taxon>Tracheophyta</taxon>
        <taxon>Spermatophyta</taxon>
        <taxon>Magnoliopsida</taxon>
        <taxon>eudicotyledons</taxon>
        <taxon>Gunneridae</taxon>
        <taxon>Pentapetalae</taxon>
        <taxon>rosids</taxon>
        <taxon>malvids</taxon>
        <taxon>Malvales</taxon>
        <taxon>Malvaceae</taxon>
        <taxon>Malvoideae</taxon>
        <taxon>Gossypium</taxon>
    </lineage>
</organism>
<dbReference type="Pfam" id="PF03798">
    <property type="entry name" value="TRAM_LAG1_CLN8"/>
    <property type="match status" value="1"/>
</dbReference>
<comment type="subcellular location">
    <subcellularLocation>
        <location evidence="1">Endoplasmic reticulum membrane</location>
        <topology evidence="1">Multi-pass membrane protein</topology>
    </subcellularLocation>
</comment>
<feature type="transmembrane region" description="Helical" evidence="5">
    <location>
        <begin position="155"/>
        <end position="181"/>
    </location>
</feature>
<accession>A0A7J9C4A2</accession>
<feature type="domain" description="TLC" evidence="6">
    <location>
        <begin position="66"/>
        <end position="183"/>
    </location>
</feature>
<sequence>MESYIWSSNARPDALHFLVALYFALSFPVARFLLDKFIFRRLSVWLLSNGSAPLRMNEATQVKITKCSESMWKLTYFATVETWVLKITYYEPWFGDSKGYFKDWPNQELKLSLSLFYMCQCGFYIYSIFALLTWETRRKDFSGTKFPVIAVQKEANTVVVIIIAYFLASSVCLFTAFSALVQLSLPYMMQVMCFWKQLKFSNILKGNMVLVHASDYLPSLGLCYV</sequence>
<dbReference type="PANTHER" id="PTHR12560:SF0">
    <property type="entry name" value="LD18904P"/>
    <property type="match status" value="1"/>
</dbReference>
<evidence type="ECO:0000256" key="3">
    <source>
        <dbReference type="ARBA" id="ARBA00022989"/>
    </source>
</evidence>
<dbReference type="AlphaFoldDB" id="A0A7J9C4A2"/>
<evidence type="ECO:0000259" key="6">
    <source>
        <dbReference type="Pfam" id="PF03798"/>
    </source>
</evidence>
<name>A0A7J9C4A2_GOSGO</name>
<keyword evidence="3 5" id="KW-1133">Transmembrane helix</keyword>
<proteinExistence type="predicted"/>
<reference evidence="7 8" key="1">
    <citation type="journal article" date="2019" name="Genome Biol. Evol.">
        <title>Insights into the evolution of the New World diploid cottons (Gossypium, subgenus Houzingenia) based on genome sequencing.</title>
        <authorList>
            <person name="Grover C.E."/>
            <person name="Arick M.A. 2nd"/>
            <person name="Thrash A."/>
            <person name="Conover J.L."/>
            <person name="Sanders W.S."/>
            <person name="Peterson D.G."/>
            <person name="Frelichowski J.E."/>
            <person name="Scheffler J.A."/>
            <person name="Scheffler B.E."/>
            <person name="Wendel J.F."/>
        </authorList>
    </citation>
    <scope>NUCLEOTIDE SEQUENCE [LARGE SCALE GENOMIC DNA]</scope>
    <source>
        <strain evidence="7">5</strain>
        <tissue evidence="7">Leaf</tissue>
    </source>
</reference>
<dbReference type="GO" id="GO:0005789">
    <property type="term" value="C:endoplasmic reticulum membrane"/>
    <property type="evidence" value="ECO:0007669"/>
    <property type="project" value="UniProtKB-SubCell"/>
</dbReference>
<dbReference type="EMBL" id="JABEZY010000008">
    <property type="protein sequence ID" value="MBA0743055.1"/>
    <property type="molecule type" value="Genomic_DNA"/>
</dbReference>
<protein>
    <recommendedName>
        <fullName evidence="6">TLC domain-containing protein</fullName>
    </recommendedName>
</protein>
<dbReference type="GO" id="GO:0050291">
    <property type="term" value="F:sphingosine N-acyltransferase activity"/>
    <property type="evidence" value="ECO:0007669"/>
    <property type="project" value="InterPro"/>
</dbReference>
<dbReference type="OrthoDB" id="537032at2759"/>
<evidence type="ECO:0000256" key="1">
    <source>
        <dbReference type="ARBA" id="ARBA00004477"/>
    </source>
</evidence>
<evidence type="ECO:0000256" key="5">
    <source>
        <dbReference type="SAM" id="Phobius"/>
    </source>
</evidence>
<keyword evidence="2 5" id="KW-0812">Transmembrane</keyword>
<dbReference type="InterPro" id="IPR016439">
    <property type="entry name" value="Lag1/Lac1-like"/>
</dbReference>
<gene>
    <name evidence="7" type="ORF">Gogos_005775</name>
</gene>
<comment type="caution">
    <text evidence="7">The sequence shown here is derived from an EMBL/GenBank/DDBJ whole genome shotgun (WGS) entry which is preliminary data.</text>
</comment>
<dbReference type="GO" id="GO:0046513">
    <property type="term" value="P:ceramide biosynthetic process"/>
    <property type="evidence" value="ECO:0007669"/>
    <property type="project" value="InterPro"/>
</dbReference>
<evidence type="ECO:0000256" key="4">
    <source>
        <dbReference type="ARBA" id="ARBA00023136"/>
    </source>
</evidence>
<evidence type="ECO:0000313" key="8">
    <source>
        <dbReference type="Proteomes" id="UP000593579"/>
    </source>
</evidence>
<dbReference type="InterPro" id="IPR006634">
    <property type="entry name" value="TLC-dom"/>
</dbReference>
<evidence type="ECO:0000256" key="2">
    <source>
        <dbReference type="ARBA" id="ARBA00022692"/>
    </source>
</evidence>
<evidence type="ECO:0000313" key="7">
    <source>
        <dbReference type="EMBL" id="MBA0743055.1"/>
    </source>
</evidence>